<keyword evidence="3" id="KW-0732">Signal</keyword>
<feature type="transmembrane region" description="Helical" evidence="2">
    <location>
        <begin position="538"/>
        <end position="561"/>
    </location>
</feature>
<feature type="compositionally biased region" description="Low complexity" evidence="1">
    <location>
        <begin position="183"/>
        <end position="207"/>
    </location>
</feature>
<dbReference type="InterPro" id="IPR009030">
    <property type="entry name" value="Growth_fac_rcpt_cys_sf"/>
</dbReference>
<feature type="compositionally biased region" description="Basic and acidic residues" evidence="1">
    <location>
        <begin position="90"/>
        <end position="99"/>
    </location>
</feature>
<dbReference type="Pfam" id="PF01683">
    <property type="entry name" value="EB"/>
    <property type="match status" value="1"/>
</dbReference>
<proteinExistence type="predicted"/>
<evidence type="ECO:0000313" key="6">
    <source>
        <dbReference type="Proteomes" id="UP000283509"/>
    </source>
</evidence>
<dbReference type="PANTHER" id="PTHR39069">
    <property type="entry name" value="ECDYSONE-INDUCIBLE GENE E1, ISOFORM A"/>
    <property type="match status" value="1"/>
</dbReference>
<feature type="transmembrane region" description="Helical" evidence="2">
    <location>
        <begin position="387"/>
        <end position="405"/>
    </location>
</feature>
<feature type="region of interest" description="Disordered" evidence="1">
    <location>
        <begin position="90"/>
        <end position="123"/>
    </location>
</feature>
<evidence type="ECO:0000256" key="3">
    <source>
        <dbReference type="SAM" id="SignalP"/>
    </source>
</evidence>
<organism evidence="5 6">
    <name type="scientific">Penaeus vannamei</name>
    <name type="common">Whiteleg shrimp</name>
    <name type="synonym">Litopenaeus vannamei</name>
    <dbReference type="NCBI Taxonomy" id="6689"/>
    <lineage>
        <taxon>Eukaryota</taxon>
        <taxon>Metazoa</taxon>
        <taxon>Ecdysozoa</taxon>
        <taxon>Arthropoda</taxon>
        <taxon>Crustacea</taxon>
        <taxon>Multicrustacea</taxon>
        <taxon>Malacostraca</taxon>
        <taxon>Eumalacostraca</taxon>
        <taxon>Eucarida</taxon>
        <taxon>Decapoda</taxon>
        <taxon>Dendrobranchiata</taxon>
        <taxon>Penaeoidea</taxon>
        <taxon>Penaeidae</taxon>
        <taxon>Penaeus</taxon>
    </lineage>
</organism>
<evidence type="ECO:0000256" key="2">
    <source>
        <dbReference type="SAM" id="Phobius"/>
    </source>
</evidence>
<dbReference type="Proteomes" id="UP000283509">
    <property type="component" value="Unassembled WGS sequence"/>
</dbReference>
<name>A0A423TPB1_PENVA</name>
<dbReference type="PANTHER" id="PTHR39069:SF8">
    <property type="entry name" value="FI17111P1"/>
    <property type="match status" value="1"/>
</dbReference>
<dbReference type="OrthoDB" id="6359351at2759"/>
<evidence type="ECO:0000259" key="4">
    <source>
        <dbReference type="Pfam" id="PF01683"/>
    </source>
</evidence>
<feature type="compositionally biased region" description="Acidic residues" evidence="1">
    <location>
        <begin position="113"/>
        <end position="122"/>
    </location>
</feature>
<dbReference type="AlphaFoldDB" id="A0A423TPB1"/>
<feature type="domain" description="EB" evidence="4">
    <location>
        <begin position="444"/>
        <end position="490"/>
    </location>
</feature>
<dbReference type="EMBL" id="QCYY01001403">
    <property type="protein sequence ID" value="ROT78288.1"/>
    <property type="molecule type" value="Genomic_DNA"/>
</dbReference>
<gene>
    <name evidence="5" type="ORF">C7M84_003018</name>
</gene>
<dbReference type="SUPFAM" id="SSF57184">
    <property type="entry name" value="Growth factor receptor domain"/>
    <property type="match status" value="1"/>
</dbReference>
<feature type="region of interest" description="Disordered" evidence="1">
    <location>
        <begin position="170"/>
        <end position="228"/>
    </location>
</feature>
<feature type="compositionally biased region" description="Polar residues" evidence="1">
    <location>
        <begin position="100"/>
        <end position="110"/>
    </location>
</feature>
<keyword evidence="2" id="KW-1133">Transmembrane helix</keyword>
<sequence>MMKTSAATVFLNLVCLTFASGAPLFGCQHHADCFPEEFCESEGTCRCRGGYTRTLDGRCVASRVGEVGCKHDFDCARPDFVCRNGSCHSPDEEKPESGQRNDTLVQPSPTTHDEEEVSDEEEKWYRNKQSVGGITFIIVIFLLKAVTCRRIEAALRKFRSLLARCRGERECANPPADADESSESVVAPVASQEDSDTVSFSSDVSRSTVERPVPSAPGLEDHDHSSALDNRSESLPWIDLSGSDVLPSESNSTVYGRDNPPPYCSLQPLSCTLLDPPPYEALRSPLYSVLQPPSYEEATVDADGASPISTSTPRSHAYRIGDPAINTPGMGSDTDMASDPWSTNPAPFYPYPCLGPVDLSRKRMSGCPSASLLEWVFALKVERMRSAGLVVGLAYLSFLLLMGFSNGVGASRCQQHADCSPEEYCDIQYSGTCLCRGGHVRAPDGRCVAGRREGETCEHDIQCALLDLSLVCHGGRCDCPNGLKRPDGVCISVVEIAQSPDPQPPPPAAHHEGAGADFEPIPPTTATPRSPTAARGGFAGPIAICVLIVVSFSILIITTAYNFRVRNRRLDEVRSILNSRSTTSIAARDGRRASIGSLRDAPPSYHTLQPPSYEQATLDAGSLSSTSPQQQRAHNTLRRPSYRTSVETAAISIPELDPRARVSFDAVAAASASAPPGSSFAEFSNLPYIDDAASPRRY</sequence>
<keyword evidence="2" id="KW-0472">Membrane</keyword>
<feature type="signal peptide" evidence="3">
    <location>
        <begin position="1"/>
        <end position="21"/>
    </location>
</feature>
<comment type="caution">
    <text evidence="5">The sequence shown here is derived from an EMBL/GenBank/DDBJ whole genome shotgun (WGS) entry which is preliminary data.</text>
</comment>
<reference evidence="5 6" key="1">
    <citation type="submission" date="2018-04" db="EMBL/GenBank/DDBJ databases">
        <authorList>
            <person name="Zhang X."/>
            <person name="Yuan J."/>
            <person name="Li F."/>
            <person name="Xiang J."/>
        </authorList>
    </citation>
    <scope>NUCLEOTIDE SEQUENCE [LARGE SCALE GENOMIC DNA]</scope>
    <source>
        <tissue evidence="5">Muscle</tissue>
    </source>
</reference>
<feature type="chain" id="PRO_5019464141" description="EB domain-containing protein" evidence="3">
    <location>
        <begin position="22"/>
        <end position="698"/>
    </location>
</feature>
<protein>
    <recommendedName>
        <fullName evidence="4">EB domain-containing protein</fullName>
    </recommendedName>
</protein>
<keyword evidence="2" id="KW-0812">Transmembrane</keyword>
<feature type="region of interest" description="Disordered" evidence="1">
    <location>
        <begin position="617"/>
        <end position="641"/>
    </location>
</feature>
<accession>A0A423TPB1</accession>
<feature type="region of interest" description="Disordered" evidence="1">
    <location>
        <begin position="500"/>
        <end position="532"/>
    </location>
</feature>
<evidence type="ECO:0000313" key="5">
    <source>
        <dbReference type="EMBL" id="ROT78288.1"/>
    </source>
</evidence>
<feature type="compositionally biased region" description="Polar residues" evidence="1">
    <location>
        <begin position="622"/>
        <end position="634"/>
    </location>
</feature>
<feature type="compositionally biased region" description="Basic and acidic residues" evidence="1">
    <location>
        <begin position="219"/>
        <end position="228"/>
    </location>
</feature>
<reference evidence="5 6" key="2">
    <citation type="submission" date="2019-01" db="EMBL/GenBank/DDBJ databases">
        <title>The decoding of complex shrimp genome reveals the adaptation for benthos swimmer, frequently molting mechanism and breeding impact on genome.</title>
        <authorList>
            <person name="Sun Y."/>
            <person name="Gao Y."/>
            <person name="Yu Y."/>
        </authorList>
    </citation>
    <scope>NUCLEOTIDE SEQUENCE [LARGE SCALE GENOMIC DNA]</scope>
    <source>
        <tissue evidence="5">Muscle</tissue>
    </source>
</reference>
<evidence type="ECO:0000256" key="1">
    <source>
        <dbReference type="SAM" id="MobiDB-lite"/>
    </source>
</evidence>
<feature type="region of interest" description="Disordered" evidence="1">
    <location>
        <begin position="300"/>
        <end position="321"/>
    </location>
</feature>
<keyword evidence="6" id="KW-1185">Reference proteome</keyword>
<dbReference type="InterPro" id="IPR006149">
    <property type="entry name" value="EB_dom"/>
</dbReference>